<keyword evidence="1" id="KW-0175">Coiled coil</keyword>
<feature type="compositionally biased region" description="Low complexity" evidence="2">
    <location>
        <begin position="413"/>
        <end position="425"/>
    </location>
</feature>
<protein>
    <submittedName>
        <fullName evidence="3">Uncharacterized protein</fullName>
    </submittedName>
</protein>
<sequence>MGTSMCVPRSRRDDRLLAYFGIPVSTLVVYEQRAVLQSTNYIPSVPILLQDIAFYWDTQQEKDYTGADKNGNSSPSAVSPDSIWIASAEKTINDFAKKSKLLSLNKRVRVEKKNGNRAEKPSGKRANRVFEKPFRSLFAKMPLRAPHFVALLTLFLRKLPEPLLPPLFVRQMEGVLSNSNMSEAAKSQALQKVDRQSFNSNYAAEHATFQYLKQLVQRHRAELIAAEVEVLVRSMLRESNECVVEFMMHQVRPLVNPVIPASARGASIENSHGNDKSNSNSSTSRSNSTSSSTSGGSTSSSSNSSNASRDSQKKTRSVSNVHMDEVPPESNEKNTSNAGSVLYSSASPHHSEAEEKKETDDKCVKPQAEESVFTGGGDSSESKKDTHEEVKRTEVELDGEEKGVVAPTRKTKTTTTTTTNATAAKETLHDAVVAPPLTTMSCAYSTESPESEAAEEEISNSNIISSIHNDNDDDGDHDHDDNNNNNNNKSNGSSSKKGLLTTEQDRETTDVVKVRPDDDGCSQAMPILRCEEKNSKKKHTSQMEEKESTRLSETRNIDSASSVEVDSKRLEAKTNKRQGTQQSEIHVAVAAAAVNNNNNNNNDLPDEYEGKKRVVSGNKSNFIKGVDRNGNYTELDMDAVLPEVNSSTGSFPKRNSFHHERDVVPVKKEKEQMNVTPGLLAEYLPQSQRKTLEFTTGSQTIQPVLSSSLYSEKETHSTVTGGRRFVEEHPRHAALLLAKQAFLGKDYLPPTKLQLDNKTSELALNSDAKDTNNDVSKAVPLFQFSGSDKPSGGIAVEEHLFDSEENTSHFPEREHQFPLQLLQQQSGEEQLRNSVIQSLLTKVEELSVQCNALAELVSSNMTPTAQPYQDQTMITKEVEKKMVILKDVVRQMAECHSSTVGDLLKLQQQVTQQQQQQLESTVAEKQSWRNDAISAKEAALELQRRCANLETAQIEGKQQLQYMSAILKDLAYKLECGEKENLDLKVEVAALQRQGLLLREKLLSSS</sequence>
<name>A0A1X0P4C6_9TRYP</name>
<dbReference type="RefSeq" id="XP_028885852.1">
    <property type="nucleotide sequence ID" value="XM_029023037.1"/>
</dbReference>
<feature type="compositionally biased region" description="Low complexity" evidence="2">
    <location>
        <begin position="459"/>
        <end position="468"/>
    </location>
</feature>
<comment type="caution">
    <text evidence="3">The sequence shown here is derived from an EMBL/GenBank/DDBJ whole genome shotgun (WGS) entry which is preliminary data.</text>
</comment>
<feature type="compositionally biased region" description="Basic and acidic residues" evidence="2">
    <location>
        <begin position="503"/>
        <end position="518"/>
    </location>
</feature>
<feature type="region of interest" description="Disordered" evidence="2">
    <location>
        <begin position="265"/>
        <end position="583"/>
    </location>
</feature>
<dbReference type="PANTHER" id="PTHR42264">
    <property type="entry name" value="EPHRIN_REC_LIKE DOMAIN-CONTAINING PROTEIN"/>
    <property type="match status" value="1"/>
</dbReference>
<feature type="compositionally biased region" description="Low complexity" evidence="2">
    <location>
        <begin position="277"/>
        <end position="309"/>
    </location>
</feature>
<feature type="coiled-coil region" evidence="1">
    <location>
        <begin position="932"/>
        <end position="994"/>
    </location>
</feature>
<feature type="compositionally biased region" description="Basic and acidic residues" evidence="2">
    <location>
        <begin position="541"/>
        <end position="556"/>
    </location>
</feature>
<dbReference type="Proteomes" id="UP000192257">
    <property type="component" value="Unassembled WGS sequence"/>
</dbReference>
<gene>
    <name evidence="3" type="ORF">TM35_000053820</name>
</gene>
<keyword evidence="4" id="KW-1185">Reference proteome</keyword>
<evidence type="ECO:0000313" key="4">
    <source>
        <dbReference type="Proteomes" id="UP000192257"/>
    </source>
</evidence>
<feature type="compositionally biased region" description="Low complexity" evidence="2">
    <location>
        <begin position="483"/>
        <end position="498"/>
    </location>
</feature>
<evidence type="ECO:0000256" key="1">
    <source>
        <dbReference type="SAM" id="Coils"/>
    </source>
</evidence>
<proteinExistence type="predicted"/>
<feature type="compositionally biased region" description="Basic and acidic residues" evidence="2">
    <location>
        <begin position="380"/>
        <end position="403"/>
    </location>
</feature>
<dbReference type="AlphaFoldDB" id="A0A1X0P4C6"/>
<organism evidence="3 4">
    <name type="scientific">Trypanosoma theileri</name>
    <dbReference type="NCBI Taxonomy" id="67003"/>
    <lineage>
        <taxon>Eukaryota</taxon>
        <taxon>Discoba</taxon>
        <taxon>Euglenozoa</taxon>
        <taxon>Kinetoplastea</taxon>
        <taxon>Metakinetoplastina</taxon>
        <taxon>Trypanosomatida</taxon>
        <taxon>Trypanosomatidae</taxon>
        <taxon>Trypanosoma</taxon>
    </lineage>
</organism>
<feature type="compositionally biased region" description="Basic and acidic residues" evidence="2">
    <location>
        <begin position="349"/>
        <end position="368"/>
    </location>
</feature>
<dbReference type="OrthoDB" id="252343at2759"/>
<evidence type="ECO:0000256" key="2">
    <source>
        <dbReference type="SAM" id="MobiDB-lite"/>
    </source>
</evidence>
<feature type="compositionally biased region" description="Basic and acidic residues" evidence="2">
    <location>
        <begin position="565"/>
        <end position="574"/>
    </location>
</feature>
<dbReference type="EMBL" id="NBCO01000005">
    <property type="protein sequence ID" value="ORC91786.1"/>
    <property type="molecule type" value="Genomic_DNA"/>
</dbReference>
<dbReference type="GeneID" id="39982817"/>
<feature type="compositionally biased region" description="Acidic residues" evidence="2">
    <location>
        <begin position="449"/>
        <end position="458"/>
    </location>
</feature>
<evidence type="ECO:0000313" key="3">
    <source>
        <dbReference type="EMBL" id="ORC91786.1"/>
    </source>
</evidence>
<feature type="compositionally biased region" description="Polar residues" evidence="2">
    <location>
        <begin position="333"/>
        <end position="343"/>
    </location>
</feature>
<reference evidence="3 4" key="1">
    <citation type="submission" date="2017-03" db="EMBL/GenBank/DDBJ databases">
        <title>An alternative strategy for trypanosome survival in the mammalian bloodstream revealed through genome and transcriptome analysis of the ubiquitous bovine parasite Trypanosoma (Megatrypanum) theileri.</title>
        <authorList>
            <person name="Kelly S."/>
            <person name="Ivens A."/>
            <person name="Mott A."/>
            <person name="O'Neill E."/>
            <person name="Emms D."/>
            <person name="Macleod O."/>
            <person name="Voorheis P."/>
            <person name="Matthews J."/>
            <person name="Matthews K."/>
            <person name="Carrington M."/>
        </authorList>
    </citation>
    <scope>NUCLEOTIDE SEQUENCE [LARGE SCALE GENOMIC DNA]</scope>
    <source>
        <strain evidence="3">Edinburgh</strain>
    </source>
</reference>
<accession>A0A1X0P4C6</accession>
<dbReference type="VEuPathDB" id="TriTrypDB:TM35_000053820"/>